<sequence>MGAQGIAMVKPEDSGDLTVANPQGGVDAVIDAGGDDIEDYDENLVLSRIEKSLPVHFPVVGTERVRTLSPVISHSLCSAWRAAGVSLVPTVESPPAPSTRISHTNRRNLYSILNLRTVIFVHRHRSVSVPSGSDPICFVCVAALARNPRADAGQVMDVTDFSIYYNINTNQTIRKMMPRPWYRPGWPLRLPFYGGPCNCEGIKCSCCTGVRIKRFNFTREPANPPPLCIPLPVPYLPPGLVDMCMRVFDVSIVEQGLHACMDIDTRIDMAPVLILHFDCMNMGFDGVSLTKPGGGNLQSSSANTTTSASNNESTEVSQIDSDVYDIVTESDIRSHITKIAYDLCRLAIGNDNVQERFKFNIGSV</sequence>
<evidence type="ECO:0000313" key="4">
    <source>
        <dbReference type="Proteomes" id="UP000299102"/>
    </source>
</evidence>
<dbReference type="EMBL" id="BGZK01000055">
    <property type="protein sequence ID" value="GBP13211.1"/>
    <property type="molecule type" value="Genomic_DNA"/>
</dbReference>
<organism evidence="3 4">
    <name type="scientific">Eumeta variegata</name>
    <name type="common">Bagworm moth</name>
    <name type="synonym">Eumeta japonica</name>
    <dbReference type="NCBI Taxonomy" id="151549"/>
    <lineage>
        <taxon>Eukaryota</taxon>
        <taxon>Metazoa</taxon>
        <taxon>Ecdysozoa</taxon>
        <taxon>Arthropoda</taxon>
        <taxon>Hexapoda</taxon>
        <taxon>Insecta</taxon>
        <taxon>Pterygota</taxon>
        <taxon>Neoptera</taxon>
        <taxon>Endopterygota</taxon>
        <taxon>Lepidoptera</taxon>
        <taxon>Glossata</taxon>
        <taxon>Ditrysia</taxon>
        <taxon>Tineoidea</taxon>
        <taxon>Psychidae</taxon>
        <taxon>Oiketicinae</taxon>
        <taxon>Eumeta</taxon>
    </lineage>
</organism>
<accession>A0A4C1TIT0</accession>
<keyword evidence="4" id="KW-1185">Reference proteome</keyword>
<dbReference type="OrthoDB" id="5952164at2759"/>
<comment type="caution">
    <text evidence="3">The sequence shown here is derived from an EMBL/GenBank/DDBJ whole genome shotgun (WGS) entry which is preliminary data.</text>
</comment>
<dbReference type="AlphaFoldDB" id="A0A4C1TIT0"/>
<feature type="region of interest" description="Disordered" evidence="1">
    <location>
        <begin position="295"/>
        <end position="314"/>
    </location>
</feature>
<dbReference type="PANTHER" id="PTHR36299">
    <property type="entry name" value="AGAP008005-PA"/>
    <property type="match status" value="1"/>
</dbReference>
<evidence type="ECO:0000259" key="2">
    <source>
        <dbReference type="Pfam" id="PF15998"/>
    </source>
</evidence>
<evidence type="ECO:0000313" key="3">
    <source>
        <dbReference type="EMBL" id="GBP13211.1"/>
    </source>
</evidence>
<dbReference type="Proteomes" id="UP000299102">
    <property type="component" value="Unassembled WGS sequence"/>
</dbReference>
<feature type="compositionally biased region" description="Low complexity" evidence="1">
    <location>
        <begin position="299"/>
        <end position="314"/>
    </location>
</feature>
<evidence type="ECO:0000256" key="1">
    <source>
        <dbReference type="SAM" id="MobiDB-lite"/>
    </source>
</evidence>
<dbReference type="InterPro" id="IPR031941">
    <property type="entry name" value="DUF4773"/>
</dbReference>
<name>A0A4C1TIT0_EUMVA</name>
<reference evidence="3 4" key="1">
    <citation type="journal article" date="2019" name="Commun. Biol.">
        <title>The bagworm genome reveals a unique fibroin gene that provides high tensile strength.</title>
        <authorList>
            <person name="Kono N."/>
            <person name="Nakamura H."/>
            <person name="Ohtoshi R."/>
            <person name="Tomita M."/>
            <person name="Numata K."/>
            <person name="Arakawa K."/>
        </authorList>
    </citation>
    <scope>NUCLEOTIDE SEQUENCE [LARGE SCALE GENOMIC DNA]</scope>
</reference>
<feature type="domain" description="DUF4773" evidence="2">
    <location>
        <begin position="220"/>
        <end position="286"/>
    </location>
</feature>
<dbReference type="PANTHER" id="PTHR36299:SF1">
    <property type="entry name" value="DUF4773 DOMAIN-CONTAINING PROTEIN"/>
    <property type="match status" value="1"/>
</dbReference>
<protein>
    <recommendedName>
        <fullName evidence="2">DUF4773 domain-containing protein</fullName>
    </recommendedName>
</protein>
<dbReference type="Pfam" id="PF15998">
    <property type="entry name" value="DUF4773"/>
    <property type="match status" value="1"/>
</dbReference>
<proteinExistence type="predicted"/>
<gene>
    <name evidence="3" type="ORF">EVAR_93163_1</name>
</gene>